<sequence>MEPEPGETSAPRDGPAYYAVGAHTRLRDVRAILHPPYTAWHLSYVVIGSLLASKVNWSTLAAAVVAFFLAVGVAAHALDELRGRPLGTQLPKNLLITCAALGLSGAIAIGILGVLRLGPWFAVFIGLGVILVLGYNLELFGGRLHTDLGFALAWGAFPILTAAYAQDQTIAASTILLACSATFLSAAQRSLSNQARKIRRRAVSVEGRIVYADGTVERLSRSYLLVPVERALRALSWAIIVLAASLLLLRLGY</sequence>
<organism evidence="2 3">
    <name type="scientific">Ferrimicrobium acidiphilum DSM 19497</name>
    <dbReference type="NCBI Taxonomy" id="1121877"/>
    <lineage>
        <taxon>Bacteria</taxon>
        <taxon>Bacillati</taxon>
        <taxon>Actinomycetota</taxon>
        <taxon>Acidimicrobiia</taxon>
        <taxon>Acidimicrobiales</taxon>
        <taxon>Acidimicrobiaceae</taxon>
        <taxon>Ferrimicrobium</taxon>
    </lineage>
</organism>
<proteinExistence type="predicted"/>
<dbReference type="GeneID" id="78372887"/>
<dbReference type="OrthoDB" id="5187092at2"/>
<reference evidence="2 3" key="1">
    <citation type="submission" date="2015-01" db="EMBL/GenBank/DDBJ databases">
        <title>Draft genome of the acidophilic iron oxidizer Ferrimicrobium acidiphilum strain T23.</title>
        <authorList>
            <person name="Poehlein A."/>
            <person name="Eisen S."/>
            <person name="Schloemann M."/>
            <person name="Johnson B.D."/>
            <person name="Daniel R."/>
            <person name="Muehling M."/>
        </authorList>
    </citation>
    <scope>NUCLEOTIDE SEQUENCE [LARGE SCALE GENOMIC DNA]</scope>
    <source>
        <strain evidence="2 3">T23</strain>
    </source>
</reference>
<feature type="transmembrane region" description="Helical" evidence="1">
    <location>
        <begin position="231"/>
        <end position="251"/>
    </location>
</feature>
<protein>
    <recommendedName>
        <fullName evidence="4">Prenyltransferase</fullName>
    </recommendedName>
</protein>
<dbReference type="eggNOG" id="ENOG502Z9YH">
    <property type="taxonomic scope" value="Bacteria"/>
</dbReference>
<dbReference type="STRING" id="1121877.FEAC_17320"/>
<feature type="transmembrane region" description="Helical" evidence="1">
    <location>
        <begin position="57"/>
        <end position="78"/>
    </location>
</feature>
<gene>
    <name evidence="2" type="ORF">FEAC_17320</name>
</gene>
<feature type="transmembrane region" description="Helical" evidence="1">
    <location>
        <begin position="170"/>
        <end position="191"/>
    </location>
</feature>
<evidence type="ECO:0000313" key="3">
    <source>
        <dbReference type="Proteomes" id="UP000032336"/>
    </source>
</evidence>
<dbReference type="AlphaFoldDB" id="A0A0D8FTA1"/>
<keyword evidence="1" id="KW-1133">Transmembrane helix</keyword>
<accession>A0A0D8FTA1</accession>
<evidence type="ECO:0008006" key="4">
    <source>
        <dbReference type="Google" id="ProtNLM"/>
    </source>
</evidence>
<feature type="transmembrane region" description="Helical" evidence="1">
    <location>
        <begin position="120"/>
        <end position="137"/>
    </location>
</feature>
<keyword evidence="1" id="KW-0472">Membrane</keyword>
<evidence type="ECO:0000256" key="1">
    <source>
        <dbReference type="SAM" id="Phobius"/>
    </source>
</evidence>
<dbReference type="RefSeq" id="WP_052566073.1">
    <property type="nucleotide sequence ID" value="NZ_JQKF01000012.1"/>
</dbReference>
<keyword evidence="1" id="KW-0812">Transmembrane</keyword>
<dbReference type="Proteomes" id="UP000032336">
    <property type="component" value="Unassembled WGS sequence"/>
</dbReference>
<name>A0A0D8FTA1_9ACTN</name>
<keyword evidence="3" id="KW-1185">Reference proteome</keyword>
<evidence type="ECO:0000313" key="2">
    <source>
        <dbReference type="EMBL" id="KJE76505.1"/>
    </source>
</evidence>
<dbReference type="EMBL" id="JXUW01000015">
    <property type="protein sequence ID" value="KJE76505.1"/>
    <property type="molecule type" value="Genomic_DNA"/>
</dbReference>
<feature type="transmembrane region" description="Helical" evidence="1">
    <location>
        <begin position="90"/>
        <end position="114"/>
    </location>
</feature>
<comment type="caution">
    <text evidence="2">The sequence shown here is derived from an EMBL/GenBank/DDBJ whole genome shotgun (WGS) entry which is preliminary data.</text>
</comment>